<dbReference type="Pfam" id="PF18947">
    <property type="entry name" value="HAMP_2"/>
    <property type="match status" value="1"/>
</dbReference>
<dbReference type="Pfam" id="PF13188">
    <property type="entry name" value="PAS_8"/>
    <property type="match status" value="1"/>
</dbReference>
<evidence type="ECO:0000259" key="9">
    <source>
        <dbReference type="PROSITE" id="PS50111"/>
    </source>
</evidence>
<feature type="domain" description="HAMP" evidence="11">
    <location>
        <begin position="287"/>
        <end position="339"/>
    </location>
</feature>
<dbReference type="SMART" id="SM00283">
    <property type="entry name" value="MA"/>
    <property type="match status" value="1"/>
</dbReference>
<dbReference type="GO" id="GO:0005886">
    <property type="term" value="C:plasma membrane"/>
    <property type="evidence" value="ECO:0007669"/>
    <property type="project" value="TreeGrafter"/>
</dbReference>
<dbReference type="PROSITE" id="PS50112">
    <property type="entry name" value="PAS"/>
    <property type="match status" value="1"/>
</dbReference>
<feature type="transmembrane region" description="Helical" evidence="8">
    <location>
        <begin position="21"/>
        <end position="44"/>
    </location>
</feature>
<dbReference type="Gene3D" id="1.10.287.950">
    <property type="entry name" value="Methyl-accepting chemotaxis protein"/>
    <property type="match status" value="1"/>
</dbReference>
<dbReference type="InterPro" id="IPR000014">
    <property type="entry name" value="PAS"/>
</dbReference>
<evidence type="ECO:0000259" key="11">
    <source>
        <dbReference type="PROSITE" id="PS50885"/>
    </source>
</evidence>
<evidence type="ECO:0000313" key="12">
    <source>
        <dbReference type="EMBL" id="SEP79657.1"/>
    </source>
</evidence>
<keyword evidence="8" id="KW-0812">Transmembrane</keyword>
<gene>
    <name evidence="12" type="ORF">SAMN04488038_101519</name>
</gene>
<dbReference type="PANTHER" id="PTHR43531:SF14">
    <property type="entry name" value="METHYL-ACCEPTING CHEMOTAXIS PROTEIN I-RELATED"/>
    <property type="match status" value="1"/>
</dbReference>
<dbReference type="SUPFAM" id="SSF58104">
    <property type="entry name" value="Methyl-accepting chemotaxis protein (MCP) signaling domain"/>
    <property type="match status" value="1"/>
</dbReference>
<dbReference type="SMART" id="SM00304">
    <property type="entry name" value="HAMP"/>
    <property type="match status" value="2"/>
</dbReference>
<dbReference type="EMBL" id="FOFS01000001">
    <property type="protein sequence ID" value="SEP79657.1"/>
    <property type="molecule type" value="Genomic_DNA"/>
</dbReference>
<protein>
    <submittedName>
        <fullName evidence="12">PAS domain-containing protein</fullName>
    </submittedName>
</protein>
<keyword evidence="8" id="KW-0472">Membrane</keyword>
<keyword evidence="6" id="KW-0175">Coiled coil</keyword>
<dbReference type="FunFam" id="1.10.287.950:FF:000001">
    <property type="entry name" value="Methyl-accepting chemotaxis sensory transducer"/>
    <property type="match status" value="1"/>
</dbReference>
<dbReference type="GO" id="GO:0007165">
    <property type="term" value="P:signal transduction"/>
    <property type="evidence" value="ECO:0007669"/>
    <property type="project" value="UniProtKB-KW"/>
</dbReference>
<dbReference type="PROSITE" id="PS50111">
    <property type="entry name" value="CHEMOTAXIS_TRANSDUC_2"/>
    <property type="match status" value="1"/>
</dbReference>
<evidence type="ECO:0000313" key="13">
    <source>
        <dbReference type="Proteomes" id="UP000199233"/>
    </source>
</evidence>
<dbReference type="Pfam" id="PF00672">
    <property type="entry name" value="HAMP"/>
    <property type="match status" value="1"/>
</dbReference>
<keyword evidence="3 5" id="KW-0807">Transducer</keyword>
<feature type="domain" description="PAS" evidence="10">
    <location>
        <begin position="365"/>
        <end position="407"/>
    </location>
</feature>
<evidence type="ECO:0000256" key="5">
    <source>
        <dbReference type="PROSITE-ProRule" id="PRU00284"/>
    </source>
</evidence>
<dbReference type="CDD" id="cd06225">
    <property type="entry name" value="HAMP"/>
    <property type="match status" value="1"/>
</dbReference>
<dbReference type="STRING" id="489703.SAMN04488038_101519"/>
<feature type="domain" description="HAMP" evidence="11">
    <location>
        <begin position="533"/>
        <end position="579"/>
    </location>
</feature>
<evidence type="ECO:0000259" key="10">
    <source>
        <dbReference type="PROSITE" id="PS50112"/>
    </source>
</evidence>
<dbReference type="Pfam" id="PF00015">
    <property type="entry name" value="MCPsignal"/>
    <property type="match status" value="1"/>
</dbReference>
<dbReference type="SUPFAM" id="SSF55785">
    <property type="entry name" value="PYP-like sensor domain (PAS domain)"/>
    <property type="match status" value="1"/>
</dbReference>
<feature type="transmembrane region" description="Helical" evidence="8">
    <location>
        <begin position="264"/>
        <end position="285"/>
    </location>
</feature>
<dbReference type="InterPro" id="IPR004089">
    <property type="entry name" value="MCPsignal_dom"/>
</dbReference>
<organism evidence="12 13">
    <name type="scientific">Solimonas aquatica</name>
    <dbReference type="NCBI Taxonomy" id="489703"/>
    <lineage>
        <taxon>Bacteria</taxon>
        <taxon>Pseudomonadati</taxon>
        <taxon>Pseudomonadota</taxon>
        <taxon>Gammaproteobacteria</taxon>
        <taxon>Nevskiales</taxon>
        <taxon>Nevskiaceae</taxon>
        <taxon>Solimonas</taxon>
    </lineage>
</organism>
<dbReference type="GO" id="GO:0006935">
    <property type="term" value="P:chemotaxis"/>
    <property type="evidence" value="ECO:0007669"/>
    <property type="project" value="TreeGrafter"/>
</dbReference>
<comment type="subcellular location">
    <subcellularLocation>
        <location evidence="1">Membrane</location>
    </subcellularLocation>
</comment>
<comment type="similarity">
    <text evidence="4">Belongs to the methyl-accepting chemotaxis (MCP) protein family.</text>
</comment>
<dbReference type="AlphaFoldDB" id="A0A1H9AT54"/>
<feature type="region of interest" description="Disordered" evidence="7">
    <location>
        <begin position="598"/>
        <end position="618"/>
    </location>
</feature>
<evidence type="ECO:0000256" key="2">
    <source>
        <dbReference type="ARBA" id="ARBA00022481"/>
    </source>
</evidence>
<accession>A0A1H9AT54</accession>
<dbReference type="Proteomes" id="UP000199233">
    <property type="component" value="Unassembled WGS sequence"/>
</dbReference>
<proteinExistence type="inferred from homology"/>
<dbReference type="CDD" id="cd11386">
    <property type="entry name" value="MCP_signal"/>
    <property type="match status" value="1"/>
</dbReference>
<evidence type="ECO:0000256" key="7">
    <source>
        <dbReference type="SAM" id="MobiDB-lite"/>
    </source>
</evidence>
<dbReference type="InterPro" id="IPR035965">
    <property type="entry name" value="PAS-like_dom_sf"/>
</dbReference>
<reference evidence="12 13" key="1">
    <citation type="submission" date="2016-10" db="EMBL/GenBank/DDBJ databases">
        <authorList>
            <person name="de Groot N.N."/>
        </authorList>
    </citation>
    <scope>NUCLEOTIDE SEQUENCE [LARGE SCALE GENOMIC DNA]</scope>
    <source>
        <strain evidence="12 13">DSM 25927</strain>
    </source>
</reference>
<dbReference type="InterPro" id="IPR003660">
    <property type="entry name" value="HAMP_dom"/>
</dbReference>
<dbReference type="Gene3D" id="3.30.450.20">
    <property type="entry name" value="PAS domain"/>
    <property type="match status" value="1"/>
</dbReference>
<dbReference type="PANTHER" id="PTHR43531">
    <property type="entry name" value="PROTEIN ICFG"/>
    <property type="match status" value="1"/>
</dbReference>
<evidence type="ECO:0000256" key="8">
    <source>
        <dbReference type="SAM" id="Phobius"/>
    </source>
</evidence>
<dbReference type="Gene3D" id="6.10.340.10">
    <property type="match status" value="1"/>
</dbReference>
<keyword evidence="2" id="KW-0488">Methylation</keyword>
<evidence type="ECO:0000256" key="1">
    <source>
        <dbReference type="ARBA" id="ARBA00004370"/>
    </source>
</evidence>
<evidence type="ECO:0000256" key="3">
    <source>
        <dbReference type="ARBA" id="ARBA00023224"/>
    </source>
</evidence>
<feature type="coiled-coil region" evidence="6">
    <location>
        <begin position="324"/>
        <end position="368"/>
    </location>
</feature>
<dbReference type="GO" id="GO:0004888">
    <property type="term" value="F:transmembrane signaling receptor activity"/>
    <property type="evidence" value="ECO:0007669"/>
    <property type="project" value="TreeGrafter"/>
</dbReference>
<feature type="domain" description="Methyl-accepting transducer" evidence="9">
    <location>
        <begin position="584"/>
        <end position="813"/>
    </location>
</feature>
<evidence type="ECO:0000256" key="6">
    <source>
        <dbReference type="SAM" id="Coils"/>
    </source>
</evidence>
<feature type="compositionally biased region" description="Polar residues" evidence="7">
    <location>
        <begin position="600"/>
        <end position="618"/>
    </location>
</feature>
<sequence>MSSIYSFISRRLSGYRLWQKIAAALALFVLAVSPLLIDYCLVVFQGISFASQEREGLRMTRQLLPLAVANERARLGGEGPSAAEIEAASRMQKQTAGTLQTQALWQALLPRLQQHQDLAEPLQALLGKVSDASNLTLDPELDSYYLMDSLLWKLPLLLQMQGQALSEQGETALLARHDALQTLDALQANFEGLSQRDAQLAQSLKPALALLAQARKLLQDSATAPADREAGRALLPAYAQLATTLGDALDGALRHRRALAWWRWLAMSVFALLSFAAAGWLLMIVSRSLSENLEVVRRAAQSISLGELDERIEVQGRDEGAQILTALERMRQTMIERLQRERSEAEQRQAREQQVQAVEKQAAAENRRIRTALDGVAGSVMIADANRRIIYANRSLLAMLAQAQSDIRQSLPQFDAEQLLGSDIDLFHAHAGEIATRLEHMREPLRTQIELGRHIFAITVSPIFDETGERLGTAVEWQDRSAEVNAEREVGSIVQAAAQGEFRQRIGLQGKTGFFAMLASNLNQLLETSEQGLNEMGRVLAALAQGDLTQRVQGRFKGIFGKLQQDTNSSCEQLAQIVAQIQASTQTIETASREIAAGNSDLSARTEQQAASLEETASSMEELTSTVKQNADNAQQAKQLALNASQVAVKGGTVVADVVHTMNAIEASSRKIADIIGVIDGISFQTNILALNAAVEAARAGEQGRGFAVVASEVRSLAQRAAAAAKEIKQLIEESVAKVGAGGRLVSQAGQTMGEVVGSIQRVNDLVAQISAASQEQSLGIEQVNQAVAQMDQGTQQNAAMVEEATAAAQALAMQAAELSEAVARFRLPETPQQDADEQVAVEVCAA</sequence>
<keyword evidence="8" id="KW-1133">Transmembrane helix</keyword>
<dbReference type="InterPro" id="IPR051310">
    <property type="entry name" value="MCP_chemotaxis"/>
</dbReference>
<keyword evidence="13" id="KW-1185">Reference proteome</keyword>
<name>A0A1H9AT54_9GAMM</name>
<dbReference type="PROSITE" id="PS50885">
    <property type="entry name" value="HAMP"/>
    <property type="match status" value="2"/>
</dbReference>
<evidence type="ECO:0000256" key="4">
    <source>
        <dbReference type="ARBA" id="ARBA00029447"/>
    </source>
</evidence>